<comment type="caution">
    <text evidence="9">The sequence shown here is derived from an EMBL/GenBank/DDBJ whole genome shotgun (WGS) entry which is preliminary data.</text>
</comment>
<evidence type="ECO:0000256" key="7">
    <source>
        <dbReference type="SAM" id="MobiDB-lite"/>
    </source>
</evidence>
<evidence type="ECO:0000313" key="9">
    <source>
        <dbReference type="EMBL" id="CAA3021653.1"/>
    </source>
</evidence>
<evidence type="ECO:0000313" key="10">
    <source>
        <dbReference type="Proteomes" id="UP000594638"/>
    </source>
</evidence>
<evidence type="ECO:0000256" key="5">
    <source>
        <dbReference type="PROSITE-ProRule" id="PRU00325"/>
    </source>
</evidence>
<feature type="domain" description="SWIM-type" evidence="8">
    <location>
        <begin position="602"/>
        <end position="638"/>
    </location>
</feature>
<feature type="compositionally biased region" description="Polar residues" evidence="7">
    <location>
        <begin position="1"/>
        <end position="24"/>
    </location>
</feature>
<dbReference type="Pfam" id="PF04434">
    <property type="entry name" value="SWIM"/>
    <property type="match status" value="1"/>
</dbReference>
<dbReference type="InterPro" id="IPR007527">
    <property type="entry name" value="Znf_SWIM"/>
</dbReference>
<proteinExistence type="inferred from homology"/>
<keyword evidence="3 5" id="KW-0863">Zinc-finger</keyword>
<keyword evidence="6" id="KW-0539">Nucleus</keyword>
<keyword evidence="2 6" id="KW-0479">Metal-binding</keyword>
<comment type="similarity">
    <text evidence="1 6">Belongs to the FHY3/FAR1 family.</text>
</comment>
<dbReference type="PANTHER" id="PTHR31669">
    <property type="entry name" value="PROTEIN FAR1-RELATED SEQUENCE 10-RELATED"/>
    <property type="match status" value="1"/>
</dbReference>
<reference evidence="9 10" key="1">
    <citation type="submission" date="2019-12" db="EMBL/GenBank/DDBJ databases">
        <authorList>
            <person name="Alioto T."/>
            <person name="Alioto T."/>
            <person name="Gomez Garrido J."/>
        </authorList>
    </citation>
    <scope>NUCLEOTIDE SEQUENCE [LARGE SCALE GENOMIC DNA]</scope>
</reference>
<dbReference type="OrthoDB" id="1845384at2759"/>
<dbReference type="GO" id="GO:0008270">
    <property type="term" value="F:zinc ion binding"/>
    <property type="evidence" value="ECO:0007669"/>
    <property type="project" value="UniProtKB-UniRule"/>
</dbReference>
<gene>
    <name evidence="9" type="ORF">OLEA9_A067853</name>
</gene>
<dbReference type="Gramene" id="OE9A067853T1">
    <property type="protein sequence ID" value="OE9A067853C1"/>
    <property type="gene ID" value="OE9A067853"/>
</dbReference>
<dbReference type="PROSITE" id="PS50966">
    <property type="entry name" value="ZF_SWIM"/>
    <property type="match status" value="1"/>
</dbReference>
<evidence type="ECO:0000259" key="8">
    <source>
        <dbReference type="PROSITE" id="PS50966"/>
    </source>
</evidence>
<dbReference type="InterPro" id="IPR006564">
    <property type="entry name" value="Znf_PMZ"/>
</dbReference>
<dbReference type="InterPro" id="IPR004330">
    <property type="entry name" value="FAR1_DNA_bnd_dom"/>
</dbReference>
<feature type="compositionally biased region" description="Low complexity" evidence="7">
    <location>
        <begin position="38"/>
        <end position="48"/>
    </location>
</feature>
<organism evidence="9 10">
    <name type="scientific">Olea europaea subsp. europaea</name>
    <dbReference type="NCBI Taxonomy" id="158383"/>
    <lineage>
        <taxon>Eukaryota</taxon>
        <taxon>Viridiplantae</taxon>
        <taxon>Streptophyta</taxon>
        <taxon>Embryophyta</taxon>
        <taxon>Tracheophyta</taxon>
        <taxon>Spermatophyta</taxon>
        <taxon>Magnoliopsida</taxon>
        <taxon>eudicotyledons</taxon>
        <taxon>Gunneridae</taxon>
        <taxon>Pentapetalae</taxon>
        <taxon>asterids</taxon>
        <taxon>lamiids</taxon>
        <taxon>Lamiales</taxon>
        <taxon>Oleaceae</taxon>
        <taxon>Oleeae</taxon>
        <taxon>Olea</taxon>
    </lineage>
</organism>
<dbReference type="EMBL" id="CACTIH010009058">
    <property type="protein sequence ID" value="CAA3021653.1"/>
    <property type="molecule type" value="Genomic_DNA"/>
</dbReference>
<protein>
    <recommendedName>
        <fullName evidence="6">Protein FAR1-RELATED SEQUENCE</fullName>
    </recommendedName>
</protein>
<evidence type="ECO:0000256" key="2">
    <source>
        <dbReference type="ARBA" id="ARBA00022723"/>
    </source>
</evidence>
<dbReference type="Pfam" id="PF10551">
    <property type="entry name" value="MULE"/>
    <property type="match status" value="1"/>
</dbReference>
<dbReference type="InterPro" id="IPR018289">
    <property type="entry name" value="MULE_transposase_dom"/>
</dbReference>
<evidence type="ECO:0000256" key="1">
    <source>
        <dbReference type="ARBA" id="ARBA00005889"/>
    </source>
</evidence>
<dbReference type="Proteomes" id="UP000594638">
    <property type="component" value="Unassembled WGS sequence"/>
</dbReference>
<evidence type="ECO:0000256" key="6">
    <source>
        <dbReference type="RuleBase" id="RU367018"/>
    </source>
</evidence>
<feature type="region of interest" description="Disordered" evidence="7">
    <location>
        <begin position="1"/>
        <end position="58"/>
    </location>
</feature>
<evidence type="ECO:0000256" key="4">
    <source>
        <dbReference type="ARBA" id="ARBA00022833"/>
    </source>
</evidence>
<comment type="function">
    <text evidence="6">Putative transcription activator involved in regulating light control of development.</text>
</comment>
<keyword evidence="4 6" id="KW-0862">Zinc</keyword>
<dbReference type="GO" id="GO:0005634">
    <property type="term" value="C:nucleus"/>
    <property type="evidence" value="ECO:0007669"/>
    <property type="project" value="UniProtKB-SubCell"/>
</dbReference>
<sequence length="726" mass="83800">MMKSNLTASTLFSPKLDNPQNSIPTAKIVSSDDCVQKSSTTPAATSRPSSPPSANPSKEIIEDVHDELLVESNTENVTNDMNIVEDEMSGGDGAIVPKVGMMFMDEKEMFEFYKRYAYDVGFPVKKRNSKRGDDGTLRYVTFTCSHEGRRSSNTGRSLKPQPTIQTDCKARISASSINHGTWRINTVHLDHNHKTSPSKSRLYRCNRDLSAHVKQKIEVNDMIGTSLHKSYNSTVVEADGHENITCMKRDCRNNIEQTRRLKLGEGDIAAIQSYFSKMQARCLGFYFSMDFDDELRLKNIFWADNRCRQAYKEFGDVVTFDTTYLINKYDTPFVPFVGVNHHGQSILLGCGLVSNEDTDTFVWLFRTWLQCMNGQAPYGIITDQDSVIQNAIQIVFPNTKHRWCLWHIMKKLPEKFGYHVDKGSIFSAIHGLVYDSQMVEEYEEGWRSMINTYDLHNNDWLSGLYENRDCWVPCFLKTTFWAGMSTTQRNESMNAFFHGYVHAKTSLKQFVEQYERALRNKVEKEFQADFKSFLQMVPCATKYEMEKQFQSVYTISKFREVQDEFTGKIYCDLISVSEGCFGTTYEVREDVMHDERRKKKTFFVSFQKEKCEIICSCHLFEFRGIICRHAIAVLIRNDVTSLPERYILRRWRRDISRAHTRVAVNYDGLVSTPEQLRYDNMCEAFARVADLAADDEGRTRMIMDWIEFQSKELVMTKSSSGSNALL</sequence>
<name>A0A8S0USB2_OLEEU</name>
<keyword evidence="10" id="KW-1185">Reference proteome</keyword>
<dbReference type="GO" id="GO:0006355">
    <property type="term" value="P:regulation of DNA-templated transcription"/>
    <property type="evidence" value="ECO:0007669"/>
    <property type="project" value="UniProtKB-UniRule"/>
</dbReference>
<accession>A0A8S0USB2</accession>
<dbReference type="Pfam" id="PF03101">
    <property type="entry name" value="FAR1"/>
    <property type="match status" value="1"/>
</dbReference>
<dbReference type="AlphaFoldDB" id="A0A8S0USB2"/>
<dbReference type="SMART" id="SM00575">
    <property type="entry name" value="ZnF_PMZ"/>
    <property type="match status" value="1"/>
</dbReference>
<comment type="subcellular location">
    <subcellularLocation>
        <location evidence="6">Nucleus</location>
    </subcellularLocation>
</comment>
<dbReference type="Gramene" id="OE9A067853T2">
    <property type="protein sequence ID" value="OE9A067853C2"/>
    <property type="gene ID" value="OE9A067853"/>
</dbReference>
<dbReference type="InterPro" id="IPR031052">
    <property type="entry name" value="FHY3/FAR1"/>
</dbReference>
<dbReference type="Gramene" id="OE9A067853T3">
    <property type="protein sequence ID" value="OE9A067853C3"/>
    <property type="gene ID" value="OE9A067853"/>
</dbReference>
<dbReference type="PANTHER" id="PTHR31669:SF283">
    <property type="entry name" value="PROTEIN FAR1-RELATED SEQUENCE"/>
    <property type="match status" value="1"/>
</dbReference>
<evidence type="ECO:0000256" key="3">
    <source>
        <dbReference type="ARBA" id="ARBA00022771"/>
    </source>
</evidence>